<name>A0A7C2R8D8_9FLAO</name>
<dbReference type="AlphaFoldDB" id="A0A7C2R8D8"/>
<feature type="signal peptide" evidence="1">
    <location>
        <begin position="1"/>
        <end position="20"/>
    </location>
</feature>
<dbReference type="PROSITE" id="PS51257">
    <property type="entry name" value="PROKAR_LIPOPROTEIN"/>
    <property type="match status" value="1"/>
</dbReference>
<gene>
    <name evidence="2" type="ORF">ENO10_02830</name>
</gene>
<evidence type="ECO:0000313" key="2">
    <source>
        <dbReference type="EMBL" id="HER40131.1"/>
    </source>
</evidence>
<dbReference type="EMBL" id="DSEE01000207">
    <property type="protein sequence ID" value="HER40131.1"/>
    <property type="molecule type" value="Genomic_DNA"/>
</dbReference>
<feature type="chain" id="PRO_5028452919" description="Lipoprotein" evidence="1">
    <location>
        <begin position="21"/>
        <end position="94"/>
    </location>
</feature>
<dbReference type="Proteomes" id="UP000885753">
    <property type="component" value="Unassembled WGS sequence"/>
</dbReference>
<keyword evidence="1" id="KW-0732">Signal</keyword>
<protein>
    <recommendedName>
        <fullName evidence="3">Lipoprotein</fullName>
    </recommendedName>
</protein>
<comment type="caution">
    <text evidence="2">The sequence shown here is derived from an EMBL/GenBank/DDBJ whole genome shotgun (WGS) entry which is preliminary data.</text>
</comment>
<reference evidence="2" key="1">
    <citation type="journal article" date="2020" name="mSystems">
        <title>Genome- and Community-Level Interaction Insights into Carbon Utilization and Element Cycling Functions of Hydrothermarchaeota in Hydrothermal Sediment.</title>
        <authorList>
            <person name="Zhou Z."/>
            <person name="Liu Y."/>
            <person name="Xu W."/>
            <person name="Pan J."/>
            <person name="Luo Z.H."/>
            <person name="Li M."/>
        </authorList>
    </citation>
    <scope>NUCLEOTIDE SEQUENCE [LARGE SCALE GENOMIC DNA]</scope>
    <source>
        <strain evidence="2">SpSt-1235</strain>
    </source>
</reference>
<proteinExistence type="predicted"/>
<evidence type="ECO:0008006" key="3">
    <source>
        <dbReference type="Google" id="ProtNLM"/>
    </source>
</evidence>
<evidence type="ECO:0000256" key="1">
    <source>
        <dbReference type="SAM" id="SignalP"/>
    </source>
</evidence>
<organism evidence="2">
    <name type="scientific">Salinimicrobium catena</name>
    <dbReference type="NCBI Taxonomy" id="390640"/>
    <lineage>
        <taxon>Bacteria</taxon>
        <taxon>Pseudomonadati</taxon>
        <taxon>Bacteroidota</taxon>
        <taxon>Flavobacteriia</taxon>
        <taxon>Flavobacteriales</taxon>
        <taxon>Flavobacteriaceae</taxon>
        <taxon>Salinimicrobium</taxon>
    </lineage>
</organism>
<accession>A0A7C2R8D8</accession>
<sequence>MKKQFLILLLPFLMACSADPEPETEEETGYFLTLKPDCTPRGLAAAKQYKVLKYMYTSVVTKSEAEGYCEVYHTIEDINGIVREGYLESYYESN</sequence>